<comment type="caution">
    <text evidence="1">The sequence shown here is derived from an EMBL/GenBank/DDBJ whole genome shotgun (WGS) entry which is preliminary data.</text>
</comment>
<accession>A0ABQ4WNC8</accession>
<evidence type="ECO:0000313" key="2">
    <source>
        <dbReference type="Proteomes" id="UP001151760"/>
    </source>
</evidence>
<protein>
    <submittedName>
        <fullName evidence="1">Uncharacterized protein</fullName>
    </submittedName>
</protein>
<gene>
    <name evidence="1" type="ORF">Tco_0627727</name>
</gene>
<organism evidence="1 2">
    <name type="scientific">Tanacetum coccineum</name>
    <dbReference type="NCBI Taxonomy" id="301880"/>
    <lineage>
        <taxon>Eukaryota</taxon>
        <taxon>Viridiplantae</taxon>
        <taxon>Streptophyta</taxon>
        <taxon>Embryophyta</taxon>
        <taxon>Tracheophyta</taxon>
        <taxon>Spermatophyta</taxon>
        <taxon>Magnoliopsida</taxon>
        <taxon>eudicotyledons</taxon>
        <taxon>Gunneridae</taxon>
        <taxon>Pentapetalae</taxon>
        <taxon>asterids</taxon>
        <taxon>campanulids</taxon>
        <taxon>Asterales</taxon>
        <taxon>Asteraceae</taxon>
        <taxon>Asteroideae</taxon>
        <taxon>Anthemideae</taxon>
        <taxon>Anthemidinae</taxon>
        <taxon>Tanacetum</taxon>
    </lineage>
</organism>
<keyword evidence="2" id="KW-1185">Reference proteome</keyword>
<dbReference type="EMBL" id="BQNB010008792">
    <property type="protein sequence ID" value="GJS54365.1"/>
    <property type="molecule type" value="Genomic_DNA"/>
</dbReference>
<evidence type="ECO:0000313" key="1">
    <source>
        <dbReference type="EMBL" id="GJS54365.1"/>
    </source>
</evidence>
<reference evidence="1" key="2">
    <citation type="submission" date="2022-01" db="EMBL/GenBank/DDBJ databases">
        <authorList>
            <person name="Yamashiro T."/>
            <person name="Shiraishi A."/>
            <person name="Satake H."/>
            <person name="Nakayama K."/>
        </authorList>
    </citation>
    <scope>NUCLEOTIDE SEQUENCE</scope>
</reference>
<dbReference type="Proteomes" id="UP001151760">
    <property type="component" value="Unassembled WGS sequence"/>
</dbReference>
<sequence>MASESSSETQPKQLTPASNVPFQVEDCIIKFNNRVALMESKDDAYKPLLQFLKNCCISVALTKQPSAYYSKYLQEFWYTAEADIASKSITFTLLHFDKPISFDLDTFSSVIGLDHSDECVHVPPKEVVKAGLATLGLVDDDHLSISSSALINSSLVKVKYFSPTWKFLMQYIVKCLDGMRGSHDQLKASQETIAYCLYWGLNIDIADILFSDLIAHLHPEGSKNQRKPNVCYTRYLSLIMEHLLQDN</sequence>
<proteinExistence type="predicted"/>
<name>A0ABQ4WNC8_9ASTR</name>
<reference evidence="1" key="1">
    <citation type="journal article" date="2022" name="Int. J. Mol. Sci.">
        <title>Draft Genome of Tanacetum Coccineum: Genomic Comparison of Closely Related Tanacetum-Family Plants.</title>
        <authorList>
            <person name="Yamashiro T."/>
            <person name="Shiraishi A."/>
            <person name="Nakayama K."/>
            <person name="Satake H."/>
        </authorList>
    </citation>
    <scope>NUCLEOTIDE SEQUENCE</scope>
</reference>